<gene>
    <name evidence="3" type="ORF">GH754_09650</name>
</gene>
<dbReference type="OrthoDB" id="2454584at2"/>
<feature type="region of interest" description="Disordered" evidence="1">
    <location>
        <begin position="62"/>
        <end position="81"/>
    </location>
</feature>
<keyword evidence="2" id="KW-1133">Transmembrane helix</keyword>
<name>A0A6G1X6K0_9BACI</name>
<accession>A0A6G1X6K0</accession>
<proteinExistence type="predicted"/>
<sequence>MIFTLITLVVVGIILFILSFFTNDKFKDLEDQIEDVSISTLQETYRLKNKMKVLEEELLVSDSVSSDLDIPTPSSDEKQPPVYDQIKKLHDVGFSIDQIANSTALKVHDVRAILQQIYPGAMEKSEDDAQ</sequence>
<dbReference type="AlphaFoldDB" id="A0A6G1X6K0"/>
<evidence type="ECO:0000313" key="4">
    <source>
        <dbReference type="Proteomes" id="UP000480185"/>
    </source>
</evidence>
<dbReference type="Proteomes" id="UP000480185">
    <property type="component" value="Unassembled WGS sequence"/>
</dbReference>
<evidence type="ECO:0008006" key="5">
    <source>
        <dbReference type="Google" id="ProtNLM"/>
    </source>
</evidence>
<feature type="transmembrane region" description="Helical" evidence="2">
    <location>
        <begin position="6"/>
        <end position="23"/>
    </location>
</feature>
<comment type="caution">
    <text evidence="3">The sequence shown here is derived from an EMBL/GenBank/DDBJ whole genome shotgun (WGS) entry which is preliminary data.</text>
</comment>
<dbReference type="EMBL" id="WJNH01000005">
    <property type="protein sequence ID" value="MRG86594.1"/>
    <property type="molecule type" value="Genomic_DNA"/>
</dbReference>
<keyword evidence="2" id="KW-0472">Membrane</keyword>
<protein>
    <recommendedName>
        <fullName evidence="5">DUF2802 domain-containing protein</fullName>
    </recommendedName>
</protein>
<evidence type="ECO:0000313" key="3">
    <source>
        <dbReference type="EMBL" id="MRG86594.1"/>
    </source>
</evidence>
<reference evidence="3 4" key="1">
    <citation type="submission" date="2019-11" db="EMBL/GenBank/DDBJ databases">
        <authorList>
            <person name="Li J."/>
        </authorList>
    </citation>
    <scope>NUCLEOTIDE SEQUENCE [LARGE SCALE GENOMIC DNA]</scope>
    <source>
        <strain evidence="3 4">J4</strain>
    </source>
</reference>
<keyword evidence="4" id="KW-1185">Reference proteome</keyword>
<organism evidence="3 4">
    <name type="scientific">Salinibacillus xinjiangensis</name>
    <dbReference type="NCBI Taxonomy" id="1229268"/>
    <lineage>
        <taxon>Bacteria</taxon>
        <taxon>Bacillati</taxon>
        <taxon>Bacillota</taxon>
        <taxon>Bacilli</taxon>
        <taxon>Bacillales</taxon>
        <taxon>Bacillaceae</taxon>
        <taxon>Salinibacillus</taxon>
    </lineage>
</organism>
<evidence type="ECO:0000256" key="2">
    <source>
        <dbReference type="SAM" id="Phobius"/>
    </source>
</evidence>
<evidence type="ECO:0000256" key="1">
    <source>
        <dbReference type="SAM" id="MobiDB-lite"/>
    </source>
</evidence>
<dbReference type="RefSeq" id="WP_153728496.1">
    <property type="nucleotide sequence ID" value="NZ_WJNH01000005.1"/>
</dbReference>
<keyword evidence="2" id="KW-0812">Transmembrane</keyword>